<dbReference type="RefSeq" id="WP_005990171.1">
    <property type="nucleotide sequence ID" value="NZ_AECZ01000001.1"/>
</dbReference>
<dbReference type="Proteomes" id="UP000006250">
    <property type="component" value="Unassembled WGS sequence"/>
</dbReference>
<feature type="coiled-coil region" evidence="1">
    <location>
        <begin position="1190"/>
        <end position="1235"/>
    </location>
</feature>
<feature type="domain" description="Tape measure protein N-terminal" evidence="2">
    <location>
        <begin position="70"/>
        <end position="244"/>
    </location>
</feature>
<dbReference type="OrthoDB" id="5461326at2"/>
<dbReference type="Pfam" id="PF20155">
    <property type="entry name" value="TMP_3"/>
    <property type="match status" value="1"/>
</dbReference>
<dbReference type="EMBL" id="AECZ01000001">
    <property type="protein sequence ID" value="EFL53109.1"/>
    <property type="molecule type" value="Genomic_DNA"/>
</dbReference>
<protein>
    <submittedName>
        <fullName evidence="3">Mu-like prophage protein-like protein</fullName>
    </submittedName>
</protein>
<dbReference type="PANTHER" id="PTHR38812:SF2">
    <property type="entry name" value="MU-LIKE PROPHAGE FLUMU PROTEIN GP42"/>
    <property type="match status" value="1"/>
</dbReference>
<dbReference type="PANTHER" id="PTHR38812">
    <property type="entry name" value="MU-LIKE PROPHAGE FLUMU PROTEIN GP42"/>
    <property type="match status" value="1"/>
</dbReference>
<feature type="coiled-coil region" evidence="1">
    <location>
        <begin position="666"/>
        <end position="693"/>
    </location>
</feature>
<keyword evidence="4" id="KW-1185">Reference proteome</keyword>
<gene>
    <name evidence="3" type="ORF">DesfrDRAFT_0157</name>
</gene>
<evidence type="ECO:0000313" key="4">
    <source>
        <dbReference type="Proteomes" id="UP000006250"/>
    </source>
</evidence>
<proteinExistence type="predicted"/>
<organism evidence="3 4">
    <name type="scientific">Solidesulfovibrio fructosivorans JJ]</name>
    <dbReference type="NCBI Taxonomy" id="596151"/>
    <lineage>
        <taxon>Bacteria</taxon>
        <taxon>Pseudomonadati</taxon>
        <taxon>Thermodesulfobacteriota</taxon>
        <taxon>Desulfovibrionia</taxon>
        <taxon>Desulfovibrionales</taxon>
        <taxon>Desulfovibrionaceae</taxon>
        <taxon>Solidesulfovibrio</taxon>
    </lineage>
</organism>
<feature type="coiled-coil region" evidence="1">
    <location>
        <begin position="1008"/>
        <end position="1072"/>
    </location>
</feature>
<comment type="caution">
    <text evidence="3">The sequence shown here is derived from an EMBL/GenBank/DDBJ whole genome shotgun (WGS) entry which is preliminary data.</text>
</comment>
<accession>E1JRA8</accession>
<dbReference type="eggNOG" id="COG5281">
    <property type="taxonomic scope" value="Bacteria"/>
</dbReference>
<sequence>MAGGSLDILIQAKDEASAVLESIQSRMSGLGSQGASSFSKIDSAASAVTTRLNGLYAAAVAVSAALTAGKFVQVPAQFESLAKQLETVTKSSKTAQEGMAWVQDFAQRTPYELSQVTDAFVKLTSYGFDPKQLLEPIGNAASGMQKELDQAVEAFADATRGEFERLKEFGLNASTVGNQVTFSWMENGQQMEKTVTKSAEKIGEALSGIWEGMFSGGMESQMSTFEGRLSNLMDAATRDIQQFMSAGLFESIKAKLAELTEALAELEKSGKLEEWGRIAAEQFDKIWEILKTVGKEAKDFISQWGKLLVALATVAAITKAAGALRQLTSILMKSKLGIAGLVLAAPELIDLTTSLAVKFDALYNPISKTNRLLKDAAYYQKRAAEQNQIAVDMLNQLIAAQGQSVSSMDEFRRKVAAGTIVLKDNAGQIGLTADQYKALSKEIKDAGTAGYAYLSQVADRYDMAGKEAKALATTEGAAAAAGLAAQKDKYEAVLAVAKSVAAAQEKLVNESAANETQKAALRKQVEQDLMKAKKDALTDWLSALKSGLDEALAQEKRYAEESREAGKTTEEKLRDLKRQTMTQSAAYYDELKVAAEKLAQAEQEASKGTAEGYDNAMKLAKEAQNAYAASASSGKDVVGQAQAVQTAMKGVADAGQVWKDAADKGKDAWAEAAKSMKDQIAEVKAELADMQKSPLSLKVDVDTEAVDKALDALNGKKTESEHTVEPDTTAAQKAIAELEKDTYSTHYVYEKKVEAYATGGPARSVPAMVMPGEVVIDKDAARENAPLLHAINSMRLAREAVAHFAAGGGVFRPFRRGLVPGVGNEDSEPVMLDEGAFVVRKAAVAKYGRGVLDAIQSGRMAGVQAFATGGFVWPDWMRKIQAATAAAPETPTPMTPQRPTPLSVAVSVPAAFRGATTPLAAAPGMSAHGAAAVSRLDGIRHAAAVSFAKGGNLDEQLADIALERKRTREDYDEAVSDAKGDHDDQLADLLTQEQADLDDIAQTLADTLADLQAAWEEAQAAYQEAIEEAQAESDEALADAQSDYQDAMDDARSEYEEQKQELQDAVDEAYAAWQEKKKEDKIEHGYTKTTIGANTMGGKPTTHYWVSDQDALDDWEAEVEELKQAYVSALRDQNALGGFRIPTDAVATLGEAKAEAKTTLDEATGQALADLGDAQNTFTAGTDEAKAQAADDTQATKDQAEADKADLAADLADTLDDLKKDFDRAMEDLDIEEARARADADEEKGYSISGFSQWLSSGGPVAVLDRIRKYAAGGWAALSEKLPRFADGGEVPMLPGAVAGQDSVLARVMPGEGMVNVQAMRSILSKRALDALNSLDLEGFLGALPRFADGGVVPGGSLAAAAAAVPDGASSGSGYTATLNLSLGGKTFETRATEATAMALARQLRRLGGSMK</sequence>
<feature type="coiled-coil region" evidence="1">
    <location>
        <begin position="559"/>
        <end position="611"/>
    </location>
</feature>
<keyword evidence="1" id="KW-0175">Coiled coil</keyword>
<reference evidence="3 4" key="1">
    <citation type="submission" date="2010-08" db="EMBL/GenBank/DDBJ databases">
        <title>The draft genome of Desulfovibrio fructosovorans JJ.</title>
        <authorList>
            <consortium name="US DOE Joint Genome Institute (JGI-PGF)"/>
            <person name="Lucas S."/>
            <person name="Copeland A."/>
            <person name="Lapidus A."/>
            <person name="Cheng J.-F."/>
            <person name="Bruce D."/>
            <person name="Goodwin L."/>
            <person name="Pitluck S."/>
            <person name="Land M.L."/>
            <person name="Hauser L."/>
            <person name="Chang Y.-J."/>
            <person name="Jeffries C."/>
            <person name="Wall J.D."/>
            <person name="Stahl D.A."/>
            <person name="Arkin A.P."/>
            <person name="Dehal P."/>
            <person name="Stolyar S.M."/>
            <person name="Hazen T.C."/>
            <person name="Woyke T.J."/>
        </authorList>
    </citation>
    <scope>NUCLEOTIDE SEQUENCE [LARGE SCALE GENOMIC DNA]</scope>
    <source>
        <strain evidence="3 4">JJ</strain>
    </source>
</reference>
<dbReference type="eggNOG" id="COG3941">
    <property type="taxonomic scope" value="Bacteria"/>
</dbReference>
<dbReference type="STRING" id="596151.DesfrDRAFT_0157"/>
<dbReference type="InterPro" id="IPR013491">
    <property type="entry name" value="Tape_meas_N"/>
</dbReference>
<evidence type="ECO:0000259" key="2">
    <source>
        <dbReference type="Pfam" id="PF20155"/>
    </source>
</evidence>
<dbReference type="Gene3D" id="1.20.120.20">
    <property type="entry name" value="Apolipoprotein"/>
    <property type="match status" value="1"/>
</dbReference>
<dbReference type="InterPro" id="IPR053058">
    <property type="entry name" value="Mulikevirus_tape_measure"/>
</dbReference>
<evidence type="ECO:0000256" key="1">
    <source>
        <dbReference type="SAM" id="Coils"/>
    </source>
</evidence>
<evidence type="ECO:0000313" key="3">
    <source>
        <dbReference type="EMBL" id="EFL53109.1"/>
    </source>
</evidence>
<name>E1JRA8_SOLFR</name>